<sequence length="228" mass="25410">MGPKWEGLSNNNTCFPFAKHFATVICSNEQDPEISAGRQKHQNIHSSASFHKLAGYLYSVINCHLLTVQHFNPCNVVIEGGNNSDADSPGEPDPERPFPCSVCGKRFTAAFRLKAHMKIHSGEKPHQCSVCGKAFLRPYDLKRHLVTHKGEGTSSDPDSPGDPDQELKPYFCSQCGKRFTAASSLKTHTMTHSGKKPHQCSVCGKCFLRYQDLKRHQVIHKGKRDPHT</sequence>
<evidence type="ECO:0000313" key="11">
    <source>
        <dbReference type="Proteomes" id="UP000193380"/>
    </source>
</evidence>
<evidence type="ECO:0000256" key="1">
    <source>
        <dbReference type="ARBA" id="ARBA00003767"/>
    </source>
</evidence>
<dbReference type="InterPro" id="IPR050527">
    <property type="entry name" value="Snail/Krueppel_Znf"/>
</dbReference>
<dbReference type="InterPro" id="IPR036236">
    <property type="entry name" value="Znf_C2H2_sf"/>
</dbReference>
<evidence type="ECO:0000256" key="2">
    <source>
        <dbReference type="ARBA" id="ARBA00004123"/>
    </source>
</evidence>
<evidence type="ECO:0000259" key="9">
    <source>
        <dbReference type="PROSITE" id="PS50157"/>
    </source>
</evidence>
<proteinExistence type="predicted"/>
<accession>A0A060YFU1</accession>
<evidence type="ECO:0000256" key="3">
    <source>
        <dbReference type="ARBA" id="ARBA00022723"/>
    </source>
</evidence>
<keyword evidence="7" id="KW-0539">Nucleus</keyword>
<dbReference type="STRING" id="8022.A0A060YFU1"/>
<dbReference type="SMART" id="SM00355">
    <property type="entry name" value="ZnF_C2H2"/>
    <property type="match status" value="4"/>
</dbReference>
<evidence type="ECO:0000256" key="7">
    <source>
        <dbReference type="ARBA" id="ARBA00023242"/>
    </source>
</evidence>
<gene>
    <name evidence="10" type="ORF">GSONMT00054002001</name>
</gene>
<dbReference type="PROSITE" id="PS50157">
    <property type="entry name" value="ZINC_FINGER_C2H2_2"/>
    <property type="match status" value="4"/>
</dbReference>
<feature type="domain" description="C2H2-type" evidence="9">
    <location>
        <begin position="198"/>
        <end position="225"/>
    </location>
</feature>
<dbReference type="GO" id="GO:0008270">
    <property type="term" value="F:zinc ion binding"/>
    <property type="evidence" value="ECO:0007669"/>
    <property type="project" value="UniProtKB-KW"/>
</dbReference>
<dbReference type="GO" id="GO:0005634">
    <property type="term" value="C:nucleus"/>
    <property type="evidence" value="ECO:0007669"/>
    <property type="project" value="UniProtKB-SubCell"/>
</dbReference>
<comment type="function">
    <text evidence="1">May be involved in transcriptional regulation.</text>
</comment>
<dbReference type="InterPro" id="IPR013087">
    <property type="entry name" value="Znf_C2H2_type"/>
</dbReference>
<keyword evidence="3" id="KW-0479">Metal-binding</keyword>
<dbReference type="SUPFAM" id="SSF57667">
    <property type="entry name" value="beta-beta-alpha zinc fingers"/>
    <property type="match status" value="2"/>
</dbReference>
<dbReference type="FunFam" id="3.30.160.60:FF:000624">
    <property type="entry name" value="zinc finger protein 697"/>
    <property type="match status" value="1"/>
</dbReference>
<dbReference type="FunFam" id="3.30.160.60:FF:001927">
    <property type="entry name" value="Zinc finger protein 1184"/>
    <property type="match status" value="1"/>
</dbReference>
<keyword evidence="6" id="KW-0862">Zinc</keyword>
<feature type="domain" description="C2H2-type" evidence="9">
    <location>
        <begin position="170"/>
        <end position="197"/>
    </location>
</feature>
<keyword evidence="4" id="KW-0677">Repeat</keyword>
<feature type="domain" description="C2H2-type" evidence="9">
    <location>
        <begin position="126"/>
        <end position="153"/>
    </location>
</feature>
<dbReference type="EMBL" id="FR910480">
    <property type="protein sequence ID" value="CDQ90397.1"/>
    <property type="molecule type" value="Genomic_DNA"/>
</dbReference>
<dbReference type="FunFam" id="3.30.160.60:FF:000534">
    <property type="entry name" value="zinc finger protein 674"/>
    <property type="match status" value="1"/>
</dbReference>
<feature type="domain" description="C2H2-type" evidence="9">
    <location>
        <begin position="98"/>
        <end position="125"/>
    </location>
</feature>
<dbReference type="PANTHER" id="PTHR24388">
    <property type="entry name" value="ZINC FINGER PROTEIN"/>
    <property type="match status" value="1"/>
</dbReference>
<organism evidence="10 11">
    <name type="scientific">Oncorhynchus mykiss</name>
    <name type="common">Rainbow trout</name>
    <name type="synonym">Salmo gairdneri</name>
    <dbReference type="NCBI Taxonomy" id="8022"/>
    <lineage>
        <taxon>Eukaryota</taxon>
        <taxon>Metazoa</taxon>
        <taxon>Chordata</taxon>
        <taxon>Craniata</taxon>
        <taxon>Vertebrata</taxon>
        <taxon>Euteleostomi</taxon>
        <taxon>Actinopterygii</taxon>
        <taxon>Neopterygii</taxon>
        <taxon>Teleostei</taxon>
        <taxon>Protacanthopterygii</taxon>
        <taxon>Salmoniformes</taxon>
        <taxon>Salmonidae</taxon>
        <taxon>Salmoninae</taxon>
        <taxon>Oncorhynchus</taxon>
    </lineage>
</organism>
<name>A0A060YFU1_ONCMY</name>
<dbReference type="PROSITE" id="PS00028">
    <property type="entry name" value="ZINC_FINGER_C2H2_1"/>
    <property type="match status" value="4"/>
</dbReference>
<protein>
    <recommendedName>
        <fullName evidence="9">C2H2-type domain-containing protein</fullName>
    </recommendedName>
</protein>
<evidence type="ECO:0000256" key="8">
    <source>
        <dbReference type="PROSITE-ProRule" id="PRU00042"/>
    </source>
</evidence>
<dbReference type="PaxDb" id="8022-A0A060YFU1"/>
<evidence type="ECO:0000256" key="5">
    <source>
        <dbReference type="ARBA" id="ARBA00022771"/>
    </source>
</evidence>
<evidence type="ECO:0000313" key="10">
    <source>
        <dbReference type="EMBL" id="CDQ90397.1"/>
    </source>
</evidence>
<evidence type="ECO:0000256" key="6">
    <source>
        <dbReference type="ARBA" id="ARBA00022833"/>
    </source>
</evidence>
<reference evidence="10" key="1">
    <citation type="journal article" date="2014" name="Nat. Commun.">
        <title>The rainbow trout genome provides novel insights into evolution after whole-genome duplication in vertebrates.</title>
        <authorList>
            <person name="Berthelot C."/>
            <person name="Brunet F."/>
            <person name="Chalopin D."/>
            <person name="Juanchich A."/>
            <person name="Bernard M."/>
            <person name="Noel B."/>
            <person name="Bento P."/>
            <person name="Da Silva C."/>
            <person name="Labadie K."/>
            <person name="Alberti A."/>
            <person name="Aury J.M."/>
            <person name="Louis A."/>
            <person name="Dehais P."/>
            <person name="Bardou P."/>
            <person name="Montfort J."/>
            <person name="Klopp C."/>
            <person name="Cabau C."/>
            <person name="Gaspin C."/>
            <person name="Thorgaard G.H."/>
            <person name="Boussaha M."/>
            <person name="Quillet E."/>
            <person name="Guyomard R."/>
            <person name="Galiana D."/>
            <person name="Bobe J."/>
            <person name="Volff J.N."/>
            <person name="Genet C."/>
            <person name="Wincker P."/>
            <person name="Jaillon O."/>
            <person name="Roest Crollius H."/>
            <person name="Guiguen Y."/>
        </authorList>
    </citation>
    <scope>NUCLEOTIDE SEQUENCE [LARGE SCALE GENOMIC DNA]</scope>
</reference>
<comment type="subcellular location">
    <subcellularLocation>
        <location evidence="2">Nucleus</location>
    </subcellularLocation>
</comment>
<dbReference type="Gene3D" id="3.30.160.60">
    <property type="entry name" value="Classic Zinc Finger"/>
    <property type="match status" value="4"/>
</dbReference>
<reference evidence="10" key="2">
    <citation type="submission" date="2014-03" db="EMBL/GenBank/DDBJ databases">
        <authorList>
            <person name="Genoscope - CEA"/>
        </authorList>
    </citation>
    <scope>NUCLEOTIDE SEQUENCE</scope>
</reference>
<dbReference type="FunFam" id="3.30.160.60:FF:000634">
    <property type="entry name" value="Zinc finger X-chromosomal protein"/>
    <property type="match status" value="1"/>
</dbReference>
<dbReference type="PANTHER" id="PTHR24388:SF54">
    <property type="entry name" value="PROTEIN ESCARGOT"/>
    <property type="match status" value="1"/>
</dbReference>
<evidence type="ECO:0000256" key="4">
    <source>
        <dbReference type="ARBA" id="ARBA00022737"/>
    </source>
</evidence>
<dbReference type="Proteomes" id="UP000193380">
    <property type="component" value="Unassembled WGS sequence"/>
</dbReference>
<dbReference type="GO" id="GO:0000981">
    <property type="term" value="F:DNA-binding transcription factor activity, RNA polymerase II-specific"/>
    <property type="evidence" value="ECO:0007669"/>
    <property type="project" value="TreeGrafter"/>
</dbReference>
<dbReference type="GO" id="GO:0000978">
    <property type="term" value="F:RNA polymerase II cis-regulatory region sequence-specific DNA binding"/>
    <property type="evidence" value="ECO:0007669"/>
    <property type="project" value="TreeGrafter"/>
</dbReference>
<dbReference type="Pfam" id="PF00096">
    <property type="entry name" value="zf-C2H2"/>
    <property type="match status" value="4"/>
</dbReference>
<dbReference type="AlphaFoldDB" id="A0A060YFU1"/>
<keyword evidence="5 8" id="KW-0863">Zinc-finger</keyword>